<feature type="compositionally biased region" description="Polar residues" evidence="1">
    <location>
        <begin position="18"/>
        <end position="27"/>
    </location>
</feature>
<feature type="compositionally biased region" description="Basic and acidic residues" evidence="1">
    <location>
        <begin position="158"/>
        <end position="171"/>
    </location>
</feature>
<feature type="region of interest" description="Disordered" evidence="1">
    <location>
        <begin position="132"/>
        <end position="212"/>
    </location>
</feature>
<accession>A0ABR2W7H6</accession>
<keyword evidence="3" id="KW-1185">Reference proteome</keyword>
<sequence>MQTNDSNEDRYYGKTRISDSSNVFQNGKENRNGKRTDSRSSTPVSRENSFQKNRPTHNGRVGQGFSSDSRKKGKTQQPHAEVDFSNNYESYKKVKPSGESSAQNSPVITRVSSTESNSANTLDNKISAWHSLAPSDENGHRSVGSGQLHRRGKNYKPVGERRIIVQKETRNANRKKPTSQRTGTGYSTKSSTPGFVWQEEPNKSVQKAPIPSKAKNYIDTQKVDVSTEEASKATELKQRDLAVPKSKGGKTSSIASTSKLRVDCPEFKPSLNFDFSKLNFNSNKTATETVKYNLSASGEIDQNKEPRIEGKRSRSDTGSSTPSQDLSHISNDITTPSSTATTPKLSGFNLSSRWNLNAPAFVPKSAFSFVPSTPPTIESKIPTATATSTSNDYTMTGKKDEDFKYQNPSVFQYPEQTEYQFEPTFHAQPEAYDRHLYTASEFTYLTSNYQGLNELDYPANQVEEFHYTANEASNDTEFIYDRGFEGEAVYPTPEEEYVYPSDKNDFQYSHQYEASHYLPAEVEVKPLSQTIFKFSKPESKKETSNIEPKPASSRVNGSPSQTNSRSGNRDEVSTDNSGGLKNQEIKESESLVVGVELKDGSIQPIEIYPNDDLESKARQFCTLWDISGRKIVQRLASRLAQERENHPLRIS</sequence>
<feature type="compositionally biased region" description="Basic and acidic residues" evidence="1">
    <location>
        <begin position="301"/>
        <end position="315"/>
    </location>
</feature>
<evidence type="ECO:0000256" key="1">
    <source>
        <dbReference type="SAM" id="MobiDB-lite"/>
    </source>
</evidence>
<proteinExistence type="predicted"/>
<reference evidence="2 3" key="1">
    <citation type="submission" date="2023-04" db="EMBL/GenBank/DDBJ databases">
        <title>Genome of Basidiobolus ranarum AG-B5.</title>
        <authorList>
            <person name="Stajich J.E."/>
            <person name="Carter-House D."/>
            <person name="Gryganskyi A."/>
        </authorList>
    </citation>
    <scope>NUCLEOTIDE SEQUENCE [LARGE SCALE GENOMIC DNA]</scope>
    <source>
        <strain evidence="2 3">AG-B5</strain>
    </source>
</reference>
<organism evidence="2 3">
    <name type="scientific">Basidiobolus ranarum</name>
    <dbReference type="NCBI Taxonomy" id="34480"/>
    <lineage>
        <taxon>Eukaryota</taxon>
        <taxon>Fungi</taxon>
        <taxon>Fungi incertae sedis</taxon>
        <taxon>Zoopagomycota</taxon>
        <taxon>Entomophthoromycotina</taxon>
        <taxon>Basidiobolomycetes</taxon>
        <taxon>Basidiobolales</taxon>
        <taxon>Basidiobolaceae</taxon>
        <taxon>Basidiobolus</taxon>
    </lineage>
</organism>
<dbReference type="Proteomes" id="UP001479436">
    <property type="component" value="Unassembled WGS sequence"/>
</dbReference>
<feature type="region of interest" description="Disordered" evidence="1">
    <location>
        <begin position="536"/>
        <end position="585"/>
    </location>
</feature>
<feature type="compositionally biased region" description="Polar residues" evidence="1">
    <location>
        <begin position="98"/>
        <end position="119"/>
    </location>
</feature>
<protein>
    <submittedName>
        <fullName evidence="2">Uncharacterized protein</fullName>
    </submittedName>
</protein>
<name>A0ABR2W7H6_9FUNG</name>
<feature type="compositionally biased region" description="Basic and acidic residues" evidence="1">
    <location>
        <begin position="229"/>
        <end position="242"/>
    </location>
</feature>
<feature type="compositionally biased region" description="Polar residues" evidence="1">
    <location>
        <begin position="553"/>
        <end position="566"/>
    </location>
</feature>
<feature type="region of interest" description="Disordered" evidence="1">
    <location>
        <begin position="229"/>
        <end position="256"/>
    </location>
</feature>
<feature type="region of interest" description="Disordered" evidence="1">
    <location>
        <begin position="293"/>
        <end position="340"/>
    </location>
</feature>
<feature type="compositionally biased region" description="Basic and acidic residues" evidence="1">
    <location>
        <begin position="28"/>
        <end position="38"/>
    </location>
</feature>
<feature type="compositionally biased region" description="Polar residues" evidence="1">
    <location>
        <begin position="316"/>
        <end position="340"/>
    </location>
</feature>
<gene>
    <name evidence="2" type="ORF">K7432_002608</name>
</gene>
<evidence type="ECO:0000313" key="2">
    <source>
        <dbReference type="EMBL" id="KAK9722504.1"/>
    </source>
</evidence>
<feature type="compositionally biased region" description="Polar residues" evidence="1">
    <location>
        <begin position="39"/>
        <end position="53"/>
    </location>
</feature>
<evidence type="ECO:0000313" key="3">
    <source>
        <dbReference type="Proteomes" id="UP001479436"/>
    </source>
</evidence>
<comment type="caution">
    <text evidence="2">The sequence shown here is derived from an EMBL/GenBank/DDBJ whole genome shotgun (WGS) entry which is preliminary data.</text>
</comment>
<feature type="region of interest" description="Disordered" evidence="1">
    <location>
        <begin position="1"/>
        <end position="119"/>
    </location>
</feature>
<dbReference type="EMBL" id="JASJQH010006947">
    <property type="protein sequence ID" value="KAK9722504.1"/>
    <property type="molecule type" value="Genomic_DNA"/>
</dbReference>
<feature type="compositionally biased region" description="Polar residues" evidence="1">
    <location>
        <begin position="179"/>
        <end position="193"/>
    </location>
</feature>